<gene>
    <name evidence="2" type="ORF">A3K89_19550</name>
</gene>
<dbReference type="PANTHER" id="PTHR43459:SF1">
    <property type="entry name" value="EG:BACN32G11.4 PROTEIN"/>
    <property type="match status" value="1"/>
</dbReference>
<dbReference type="Proteomes" id="UP000077519">
    <property type="component" value="Unassembled WGS sequence"/>
</dbReference>
<sequence>MATGLHSVSDAGVLTLRIDRQDRMNALDGPTAAALVDALSAVTPDGDVRVVVLTGTGHAFSTGADIAEMAASTPTSPDDMRRAAEDTMATATALVRAVIDAPVPVIAQVNGVAAGIGASLALASDLVFAAEEASFLLAFTTVALMPDGAGSLLVPAAIGRVRAAAMALLAEPMTAPDAAAAGLINKVLPANELENHVQKIARRLARGPRRALELTKRALTASTLALLDDALEREREGQIELLTAPEFREGIAAVLEHRRPDFERESPQT</sequence>
<name>A0A177YJU4_9NOCA</name>
<dbReference type="Pfam" id="PF00378">
    <property type="entry name" value="ECH_1"/>
    <property type="match status" value="1"/>
</dbReference>
<dbReference type="Gene3D" id="3.90.226.10">
    <property type="entry name" value="2-enoyl-CoA Hydratase, Chain A, domain 1"/>
    <property type="match status" value="1"/>
</dbReference>
<evidence type="ECO:0000256" key="1">
    <source>
        <dbReference type="ARBA" id="ARBA00005254"/>
    </source>
</evidence>
<dbReference type="PANTHER" id="PTHR43459">
    <property type="entry name" value="ENOYL-COA HYDRATASE"/>
    <property type="match status" value="1"/>
</dbReference>
<dbReference type="AlphaFoldDB" id="A0A177YJU4"/>
<evidence type="ECO:0000313" key="3">
    <source>
        <dbReference type="Proteomes" id="UP000077519"/>
    </source>
</evidence>
<dbReference type="SUPFAM" id="SSF52096">
    <property type="entry name" value="ClpP/crotonase"/>
    <property type="match status" value="1"/>
</dbReference>
<keyword evidence="3" id="KW-1185">Reference proteome</keyword>
<dbReference type="CDD" id="cd06558">
    <property type="entry name" value="crotonase-like"/>
    <property type="match status" value="1"/>
</dbReference>
<comment type="similarity">
    <text evidence="1">Belongs to the enoyl-CoA hydratase/isomerase family.</text>
</comment>
<dbReference type="RefSeq" id="WP_068423530.1">
    <property type="nucleotide sequence ID" value="NZ_LVHI01000009.1"/>
</dbReference>
<dbReference type="InterPro" id="IPR029045">
    <property type="entry name" value="ClpP/crotonase-like_dom_sf"/>
</dbReference>
<dbReference type="EMBL" id="LVHI01000009">
    <property type="protein sequence ID" value="OAK55550.1"/>
    <property type="molecule type" value="Genomic_DNA"/>
</dbReference>
<organism evidence="2 3">
    <name type="scientific">Rhodococcoides kyotonense</name>
    <dbReference type="NCBI Taxonomy" id="398843"/>
    <lineage>
        <taxon>Bacteria</taxon>
        <taxon>Bacillati</taxon>
        <taxon>Actinomycetota</taxon>
        <taxon>Actinomycetes</taxon>
        <taxon>Mycobacteriales</taxon>
        <taxon>Nocardiaceae</taxon>
        <taxon>Rhodococcoides</taxon>
    </lineage>
</organism>
<protein>
    <submittedName>
        <fullName evidence="2">Enoyl-CoA hydratase</fullName>
    </submittedName>
</protein>
<reference evidence="2 3" key="1">
    <citation type="submission" date="2016-03" db="EMBL/GenBank/DDBJ databases">
        <title>Genome sequence of Rhodococcus kyotonensis KB10.</title>
        <authorList>
            <person name="Jeong H."/>
            <person name="Hong C.E."/>
            <person name="Jo S.H."/>
            <person name="Park J.M."/>
        </authorList>
    </citation>
    <scope>NUCLEOTIDE SEQUENCE [LARGE SCALE GENOMIC DNA]</scope>
    <source>
        <strain evidence="2 3">KB10</strain>
    </source>
</reference>
<comment type="caution">
    <text evidence="2">The sequence shown here is derived from an EMBL/GenBank/DDBJ whole genome shotgun (WGS) entry which is preliminary data.</text>
</comment>
<proteinExistence type="inferred from homology"/>
<accession>A0A177YJU4</accession>
<evidence type="ECO:0000313" key="2">
    <source>
        <dbReference type="EMBL" id="OAK55550.1"/>
    </source>
</evidence>
<dbReference type="GO" id="GO:0003824">
    <property type="term" value="F:catalytic activity"/>
    <property type="evidence" value="ECO:0007669"/>
    <property type="project" value="UniProtKB-ARBA"/>
</dbReference>
<dbReference type="InterPro" id="IPR014748">
    <property type="entry name" value="Enoyl-CoA_hydra_C"/>
</dbReference>
<dbReference type="InterPro" id="IPR001753">
    <property type="entry name" value="Enoyl-CoA_hydra/iso"/>
</dbReference>
<dbReference type="Gene3D" id="1.10.12.10">
    <property type="entry name" value="Lyase 2-enoyl-coa Hydratase, Chain A, domain 2"/>
    <property type="match status" value="1"/>
</dbReference>